<dbReference type="PANTHER" id="PTHR47843:SF5">
    <property type="entry name" value="BTB_POZ DOMAIN PROTEIN"/>
    <property type="match status" value="1"/>
</dbReference>
<dbReference type="CDD" id="cd18186">
    <property type="entry name" value="BTB_POZ_ZBTB_KLHL-like"/>
    <property type="match status" value="1"/>
</dbReference>
<evidence type="ECO:0000313" key="2">
    <source>
        <dbReference type="EMBL" id="THX29372.1"/>
    </source>
</evidence>
<dbReference type="Pfam" id="PF00651">
    <property type="entry name" value="BTB"/>
    <property type="match status" value="1"/>
</dbReference>
<dbReference type="EMBL" id="QZAV01000335">
    <property type="protein sequence ID" value="THX29372.1"/>
    <property type="molecule type" value="Genomic_DNA"/>
</dbReference>
<dbReference type="Proteomes" id="UP000308953">
    <property type="component" value="Unassembled WGS sequence"/>
</dbReference>
<name>A0A4S9E5V3_AURPU</name>
<evidence type="ECO:0000313" key="3">
    <source>
        <dbReference type="Proteomes" id="UP000308953"/>
    </source>
</evidence>
<dbReference type="Gene3D" id="3.30.710.10">
    <property type="entry name" value="Potassium Channel Kv1.1, Chain A"/>
    <property type="match status" value="1"/>
</dbReference>
<reference evidence="2 3" key="1">
    <citation type="submission" date="2018-10" db="EMBL/GenBank/DDBJ databases">
        <title>Fifty Aureobasidium pullulans genomes reveal a recombining polyextremotolerant generalist.</title>
        <authorList>
            <person name="Gostincar C."/>
            <person name="Turk M."/>
            <person name="Zajc J."/>
            <person name="Gunde-Cimerman N."/>
        </authorList>
    </citation>
    <scope>NUCLEOTIDE SEQUENCE [LARGE SCALE GENOMIC DNA]</scope>
    <source>
        <strain evidence="2 3">EXF-9785</strain>
    </source>
</reference>
<dbReference type="InterPro" id="IPR011333">
    <property type="entry name" value="SKP1/BTB/POZ_sf"/>
</dbReference>
<dbReference type="PANTHER" id="PTHR47843">
    <property type="entry name" value="BTB DOMAIN-CONTAINING PROTEIN-RELATED"/>
    <property type="match status" value="1"/>
</dbReference>
<evidence type="ECO:0000259" key="1">
    <source>
        <dbReference type="Pfam" id="PF00651"/>
    </source>
</evidence>
<protein>
    <recommendedName>
        <fullName evidence="1">BTB domain-containing protein</fullName>
    </recommendedName>
</protein>
<comment type="caution">
    <text evidence="2">The sequence shown here is derived from an EMBL/GenBank/DDBJ whole genome shotgun (WGS) entry which is preliminary data.</text>
</comment>
<sequence>MADSPPRSRSVSPSPSWYPDETANGMSLWDTDTFKVHIGDSILQEMWNDRHNADFEIHCGTGKFKVHKAVLRAHSDVLAKACDNYSFKEALSGVLTLEAHPYKGNIDNLGDGDDPEIVGEMFHYFYHLELSPKANGIIPWECRLVHAEPSLVFMARLYVLAEKYFIEGLKAKVMAGFRDTLAHGISHNELNEACRIIFQETMEPAGERGFKTTVAKCLADELEKVNISTSHDDLIQEIPELAIRVLKEVPKSCVNRSSSDSFCELCRRGATSCTWRAYQI</sequence>
<proteinExistence type="predicted"/>
<dbReference type="InterPro" id="IPR000210">
    <property type="entry name" value="BTB/POZ_dom"/>
</dbReference>
<dbReference type="SUPFAM" id="SSF54695">
    <property type="entry name" value="POZ domain"/>
    <property type="match status" value="1"/>
</dbReference>
<accession>A0A4S9E5V3</accession>
<gene>
    <name evidence="2" type="ORF">D6D10_08936</name>
</gene>
<organism evidence="2 3">
    <name type="scientific">Aureobasidium pullulans</name>
    <name type="common">Black yeast</name>
    <name type="synonym">Pullularia pullulans</name>
    <dbReference type="NCBI Taxonomy" id="5580"/>
    <lineage>
        <taxon>Eukaryota</taxon>
        <taxon>Fungi</taxon>
        <taxon>Dikarya</taxon>
        <taxon>Ascomycota</taxon>
        <taxon>Pezizomycotina</taxon>
        <taxon>Dothideomycetes</taxon>
        <taxon>Dothideomycetidae</taxon>
        <taxon>Dothideales</taxon>
        <taxon>Saccotheciaceae</taxon>
        <taxon>Aureobasidium</taxon>
    </lineage>
</organism>
<dbReference type="AlphaFoldDB" id="A0A4S9E5V3"/>
<feature type="domain" description="BTB" evidence="1">
    <location>
        <begin position="44"/>
        <end position="97"/>
    </location>
</feature>